<evidence type="ECO:0000313" key="2">
    <source>
        <dbReference type="Proteomes" id="UP000006316"/>
    </source>
</evidence>
<reference evidence="1 2" key="1">
    <citation type="journal article" date="2012" name="Front. Microbiol.">
        <title>Redundancy and modularity in membrane-associated dissimilatory nitrate reduction in Bacillus.</title>
        <authorList>
            <person name="Heylen K."/>
            <person name="Keltjens J."/>
        </authorList>
    </citation>
    <scope>NUCLEOTIDE SEQUENCE [LARGE SCALE GENOMIC DNA]</scope>
    <source>
        <strain evidence="2">LMG 21833T</strain>
    </source>
</reference>
<name>K6EAC5_9BACI</name>
<gene>
    <name evidence="1" type="ORF">BABA_05566</name>
</gene>
<dbReference type="AlphaFoldDB" id="K6EAC5"/>
<keyword evidence="2" id="KW-1185">Reference proteome</keyword>
<protein>
    <submittedName>
        <fullName evidence="1">Glycine betaine ABC transporter ATP-binding protein</fullName>
    </submittedName>
</protein>
<keyword evidence="1" id="KW-0067">ATP-binding</keyword>
<proteinExistence type="predicted"/>
<dbReference type="PATRIC" id="fig|1117379.3.peg.1160"/>
<dbReference type="GO" id="GO:0005524">
    <property type="term" value="F:ATP binding"/>
    <property type="evidence" value="ECO:0007669"/>
    <property type="project" value="UniProtKB-KW"/>
</dbReference>
<sequence>MNPSNDNVERFVEDVDLSKVQTAGQVIKRAESTFIEKSQRVALQIM</sequence>
<comment type="caution">
    <text evidence="1">The sequence shown here is derived from an EMBL/GenBank/DDBJ whole genome shotgun (WGS) entry which is preliminary data.</text>
</comment>
<evidence type="ECO:0000313" key="1">
    <source>
        <dbReference type="EMBL" id="EKN70351.1"/>
    </source>
</evidence>
<dbReference type="Proteomes" id="UP000006316">
    <property type="component" value="Unassembled WGS sequence"/>
</dbReference>
<dbReference type="EMBL" id="AJLS01000039">
    <property type="protein sequence ID" value="EKN70351.1"/>
    <property type="molecule type" value="Genomic_DNA"/>
</dbReference>
<dbReference type="STRING" id="1117379.BABA_05566"/>
<organism evidence="1 2">
    <name type="scientific">Neobacillus bataviensis LMG 21833</name>
    <dbReference type="NCBI Taxonomy" id="1117379"/>
    <lineage>
        <taxon>Bacteria</taxon>
        <taxon>Bacillati</taxon>
        <taxon>Bacillota</taxon>
        <taxon>Bacilli</taxon>
        <taxon>Bacillales</taxon>
        <taxon>Bacillaceae</taxon>
        <taxon>Neobacillus</taxon>
    </lineage>
</organism>
<accession>K6EAC5</accession>
<keyword evidence="1" id="KW-0547">Nucleotide-binding</keyword>